<comment type="catalytic activity">
    <reaction evidence="7 9">
        <text>C-terminal L-cysteinyl-[HypE protein] + carbamoyl phosphate + ATP + H2O = C-terminal S-carboxamide-L-cysteinyl-[HypE protein] + AMP + phosphate + diphosphate + H(+)</text>
        <dbReference type="Rhea" id="RHEA:55636"/>
        <dbReference type="Rhea" id="RHEA-COMP:14247"/>
        <dbReference type="Rhea" id="RHEA-COMP:14392"/>
        <dbReference type="ChEBI" id="CHEBI:15377"/>
        <dbReference type="ChEBI" id="CHEBI:15378"/>
        <dbReference type="ChEBI" id="CHEBI:30616"/>
        <dbReference type="ChEBI" id="CHEBI:33019"/>
        <dbReference type="ChEBI" id="CHEBI:43474"/>
        <dbReference type="ChEBI" id="CHEBI:58228"/>
        <dbReference type="ChEBI" id="CHEBI:76913"/>
        <dbReference type="ChEBI" id="CHEBI:139126"/>
        <dbReference type="ChEBI" id="CHEBI:456215"/>
    </reaction>
</comment>
<evidence type="ECO:0000313" key="13">
    <source>
        <dbReference type="EMBL" id="PLX63156.1"/>
    </source>
</evidence>
<dbReference type="STRING" id="1111735.GCA_000428045_02700"/>
<organism evidence="13 14">
    <name type="scientific">Sedimenticola selenatireducens</name>
    <dbReference type="NCBI Taxonomy" id="191960"/>
    <lineage>
        <taxon>Bacteria</taxon>
        <taxon>Pseudomonadati</taxon>
        <taxon>Pseudomonadota</taxon>
        <taxon>Gammaproteobacteria</taxon>
        <taxon>Chromatiales</taxon>
        <taxon>Sedimenticolaceae</taxon>
        <taxon>Sedimenticola</taxon>
    </lineage>
</organism>
<dbReference type="InterPro" id="IPR017968">
    <property type="entry name" value="Acylphosphatase_CS"/>
</dbReference>
<comment type="similarity">
    <text evidence="2 9">Belongs to the carbamoyltransferase HypF family.</text>
</comment>
<dbReference type="PANTHER" id="PTHR42959:SF1">
    <property type="entry name" value="CARBAMOYLTRANSFERASE HYPF"/>
    <property type="match status" value="1"/>
</dbReference>
<dbReference type="SUPFAM" id="SSF55821">
    <property type="entry name" value="YrdC/RibB"/>
    <property type="match status" value="1"/>
</dbReference>
<dbReference type="PROSITE" id="PS51160">
    <property type="entry name" value="ACYLPHOSPHATASE_3"/>
    <property type="match status" value="1"/>
</dbReference>
<dbReference type="EMBL" id="PKUN01000002">
    <property type="protein sequence ID" value="PLX63156.1"/>
    <property type="molecule type" value="Genomic_DNA"/>
</dbReference>
<keyword evidence="6" id="KW-0862">Zinc</keyword>
<dbReference type="Gene3D" id="3.30.110.120">
    <property type="match status" value="1"/>
</dbReference>
<evidence type="ECO:0000256" key="1">
    <source>
        <dbReference type="ARBA" id="ARBA00004711"/>
    </source>
</evidence>
<keyword evidence="13" id="KW-0808">Transferase</keyword>
<accession>A0A2N6D0G9</accession>
<comment type="catalytic activity">
    <reaction evidence="10">
        <text>an acyl phosphate + H2O = a carboxylate + phosphate + H(+)</text>
        <dbReference type="Rhea" id="RHEA:14965"/>
        <dbReference type="ChEBI" id="CHEBI:15377"/>
        <dbReference type="ChEBI" id="CHEBI:15378"/>
        <dbReference type="ChEBI" id="CHEBI:29067"/>
        <dbReference type="ChEBI" id="CHEBI:43474"/>
        <dbReference type="ChEBI" id="CHEBI:59918"/>
        <dbReference type="EC" id="3.6.1.7"/>
    </reaction>
</comment>
<dbReference type="UniPathway" id="UPA00335"/>
<evidence type="ECO:0000256" key="9">
    <source>
        <dbReference type="PIRNR" id="PIRNR006256"/>
    </source>
</evidence>
<evidence type="ECO:0000256" key="2">
    <source>
        <dbReference type="ARBA" id="ARBA00008097"/>
    </source>
</evidence>
<dbReference type="GO" id="GO:0051604">
    <property type="term" value="P:protein maturation"/>
    <property type="evidence" value="ECO:0007669"/>
    <property type="project" value="TreeGrafter"/>
</dbReference>
<feature type="domain" description="YrdC-like" evidence="12">
    <location>
        <begin position="208"/>
        <end position="393"/>
    </location>
</feature>
<evidence type="ECO:0000256" key="10">
    <source>
        <dbReference type="PROSITE-ProRule" id="PRU00520"/>
    </source>
</evidence>
<dbReference type="PROSITE" id="PS00150">
    <property type="entry name" value="ACYLPHOSPHATASE_1"/>
    <property type="match status" value="1"/>
</dbReference>
<dbReference type="GO" id="GO:0016874">
    <property type="term" value="F:ligase activity"/>
    <property type="evidence" value="ECO:0007669"/>
    <property type="project" value="UniProtKB-UniRule"/>
</dbReference>
<dbReference type="InterPro" id="IPR041440">
    <property type="entry name" value="HypF_C"/>
</dbReference>
<dbReference type="InterPro" id="IPR001792">
    <property type="entry name" value="Acylphosphatase-like_dom"/>
</dbReference>
<evidence type="ECO:0000259" key="12">
    <source>
        <dbReference type="PROSITE" id="PS51163"/>
    </source>
</evidence>
<dbReference type="GO" id="GO:0008270">
    <property type="term" value="F:zinc ion binding"/>
    <property type="evidence" value="ECO:0007669"/>
    <property type="project" value="UniProtKB-KW"/>
</dbReference>
<dbReference type="InterPro" id="IPR051060">
    <property type="entry name" value="Carbamoyltrans_HypF-like"/>
</dbReference>
<dbReference type="FunFam" id="3.30.420.40:FF:000124">
    <property type="entry name" value="Carbamoyltransferase HypF"/>
    <property type="match status" value="1"/>
</dbReference>
<dbReference type="InterPro" id="IPR006070">
    <property type="entry name" value="Sua5-like_dom"/>
</dbReference>
<comment type="caution">
    <text evidence="13">The sequence shown here is derived from an EMBL/GenBank/DDBJ whole genome shotgun (WGS) entry which is preliminary data.</text>
</comment>
<dbReference type="AlphaFoldDB" id="A0A2N6D0G9"/>
<dbReference type="SUPFAM" id="SSF53067">
    <property type="entry name" value="Actin-like ATPase domain"/>
    <property type="match status" value="1"/>
</dbReference>
<feature type="active site" evidence="10">
    <location>
        <position position="22"/>
    </location>
</feature>
<dbReference type="PROSITE" id="PS51163">
    <property type="entry name" value="YRDC"/>
    <property type="match status" value="1"/>
</dbReference>
<dbReference type="InterPro" id="IPR043129">
    <property type="entry name" value="ATPase_NBD"/>
</dbReference>
<evidence type="ECO:0000256" key="6">
    <source>
        <dbReference type="ARBA" id="ARBA00022833"/>
    </source>
</evidence>
<dbReference type="GO" id="GO:0016743">
    <property type="term" value="F:carboxyl- or carbamoyltransferase activity"/>
    <property type="evidence" value="ECO:0007669"/>
    <property type="project" value="UniProtKB-UniRule"/>
</dbReference>
<evidence type="ECO:0000259" key="11">
    <source>
        <dbReference type="PROSITE" id="PS51160"/>
    </source>
</evidence>
<proteinExistence type="inferred from homology"/>
<dbReference type="InterPro" id="IPR011125">
    <property type="entry name" value="Znf_HypF"/>
</dbReference>
<dbReference type="PANTHER" id="PTHR42959">
    <property type="entry name" value="CARBAMOYLTRANSFERASE"/>
    <property type="match status" value="1"/>
</dbReference>
<dbReference type="Gene3D" id="3.30.420.40">
    <property type="match status" value="1"/>
</dbReference>
<dbReference type="InterPro" id="IPR055128">
    <property type="entry name" value="HypF_C_2"/>
</dbReference>
<comment type="function">
    <text evidence="9">Involved in the maturation of [NiFe] hydrogenases. Along with HypE, it catalyzes the synthesis of the CN ligands of the active site iron of [NiFe]-hydrogenases. HypF functions as a carbamoyl transferase using carbamoylphosphate as a substrate and transferring the carboxamido moiety in an ATP-dependent reaction to the thiolate of the C-terminal cysteine of HypE yielding a protein-S-carboxamide.</text>
</comment>
<dbReference type="PIRSF" id="PIRSF006256">
    <property type="entry name" value="CMPcnvr_hdrg_mat"/>
    <property type="match status" value="1"/>
</dbReference>
<evidence type="ECO:0000313" key="14">
    <source>
        <dbReference type="Proteomes" id="UP000235015"/>
    </source>
</evidence>
<evidence type="ECO:0000256" key="4">
    <source>
        <dbReference type="ARBA" id="ARBA00022723"/>
    </source>
</evidence>
<gene>
    <name evidence="13" type="primary">hypF</name>
    <name evidence="13" type="ORF">C0630_03095</name>
</gene>
<dbReference type="Proteomes" id="UP000235015">
    <property type="component" value="Unassembled WGS sequence"/>
</dbReference>
<dbReference type="RefSeq" id="WP_273437763.1">
    <property type="nucleotide sequence ID" value="NZ_PKUN01000002.1"/>
</dbReference>
<dbReference type="Pfam" id="PF17788">
    <property type="entry name" value="HypF_C"/>
    <property type="match status" value="1"/>
</dbReference>
<reference evidence="13 14" key="1">
    <citation type="submission" date="2017-11" db="EMBL/GenBank/DDBJ databases">
        <title>Genome-resolved metagenomics identifies genetic mobility, metabolic interactions, and unexpected diversity in perchlorate-reducing communities.</title>
        <authorList>
            <person name="Barnum T.P."/>
            <person name="Figueroa I.A."/>
            <person name="Carlstrom C.I."/>
            <person name="Lucas L.N."/>
            <person name="Engelbrektson A.L."/>
            <person name="Coates J.D."/>
        </authorList>
    </citation>
    <scope>NUCLEOTIDE SEQUENCE [LARGE SCALE GENOMIC DNA]</scope>
    <source>
        <strain evidence="13">BM301</strain>
    </source>
</reference>
<name>A0A2N6D0G9_9GAMM</name>
<feature type="domain" description="Acylphosphatase-like" evidence="11">
    <location>
        <begin position="7"/>
        <end position="96"/>
    </location>
</feature>
<dbReference type="NCBIfam" id="TIGR00143">
    <property type="entry name" value="hypF"/>
    <property type="match status" value="1"/>
</dbReference>
<dbReference type="Gene3D" id="3.30.420.360">
    <property type="match status" value="1"/>
</dbReference>
<keyword evidence="4" id="KW-0479">Metal-binding</keyword>
<dbReference type="GO" id="GO:0003998">
    <property type="term" value="F:acylphosphatase activity"/>
    <property type="evidence" value="ECO:0007669"/>
    <property type="project" value="UniProtKB-EC"/>
</dbReference>
<evidence type="ECO:0000256" key="7">
    <source>
        <dbReference type="ARBA" id="ARBA00048220"/>
    </source>
</evidence>
<dbReference type="InterPro" id="IPR017945">
    <property type="entry name" value="DHBP_synth_RibB-like_a/b_dom"/>
</dbReference>
<dbReference type="InterPro" id="IPR004421">
    <property type="entry name" value="Carbamoyltransferase_HypF"/>
</dbReference>
<keyword evidence="3" id="KW-0436">Ligase</keyword>
<evidence type="ECO:0000256" key="3">
    <source>
        <dbReference type="ARBA" id="ARBA00022598"/>
    </source>
</evidence>
<evidence type="ECO:0000256" key="5">
    <source>
        <dbReference type="ARBA" id="ARBA00022771"/>
    </source>
</evidence>
<protein>
    <recommendedName>
        <fullName evidence="8 9">Carbamoyltransferase HypF</fullName>
        <ecNumber evidence="9">6.2.-.-</ecNumber>
    </recommendedName>
</protein>
<keyword evidence="5" id="KW-0863">Zinc-finger</keyword>
<dbReference type="Pfam" id="PF00708">
    <property type="entry name" value="Acylphosphatase"/>
    <property type="match status" value="1"/>
</dbReference>
<feature type="active site" evidence="10">
    <location>
        <position position="40"/>
    </location>
</feature>
<comment type="pathway">
    <text evidence="1 9">Protein modification; [NiFe] hydrogenase maturation.</text>
</comment>
<evidence type="ECO:0000256" key="8">
    <source>
        <dbReference type="ARBA" id="ARBA00072168"/>
    </source>
</evidence>
<dbReference type="GO" id="GO:0003725">
    <property type="term" value="F:double-stranded RNA binding"/>
    <property type="evidence" value="ECO:0007669"/>
    <property type="project" value="InterPro"/>
</dbReference>
<dbReference type="SUPFAM" id="SSF54975">
    <property type="entry name" value="Acylphosphatase/BLUF domain-like"/>
    <property type="match status" value="1"/>
</dbReference>
<dbReference type="EC" id="6.2.-.-" evidence="9"/>
<sequence length="785" mass="87148">MNVKPYAERIRIRGLVQGVGFRPTVWNFANHCKLLGAVWNDAEGVLIDAIGCKSAIDRLIELITQQPPPLSKIDAVERQPLALLDRPAYTRFEIIESRGGEIRTGIVPDAATCDACLQDIHQPHNRRYHYPFTNCTHCGPRLSIVRAIPYDRATTSMAVFQQCKACLAEYRDPADRRFHAQPNACPACGPRVWLEDVAGKALHEGSDKEPLELAAKLLRSGAILAIKGIGGVHLACDAGNELAVATLRTRKRRYHKAFALMATDLAMIRRYANVSDQEEALLKSSAAPIVILRQGGEEMLAPAIAPGQRSLGFMLPYTPLHHLLMGQLARPIVLTSGNLSDEPQVISNNAAHDRLSAIADYWLLHDREIVNRLDDSVVRVMDGDARILRRARGYAPARITLPDEFRGTPPILALGGELKNTFCLMKDNQAILSQHMGDLENGATIKEYHRSLELYGLLFQHDPAVVVVDYHPNYLSTQWGQQMAEERKIHLESVQHHHAHIVGCMVEHNRSLEQADVLGIALDGLGMGEDGALWGGEFLRVNYREFQRLGYFKPTAMLGGAKAMHEPWRNTLAHLLSEFAWDRLSNDYGELEIMRFLNSKPIANLQQMFERGLNSPLASSCGRLFDAVAAAIGICREQASHEGQAAIEMEALIDHEFLEGQETGYGYRMEWIGGQCVLGWQPLWHALLKDLRRDVAPGVIAARFHQGLIQALTETALQLCRQQRLNTVVLSGGVFQNRILLEGVSRRLREQGLTLMSPRVVQANDGGLSLGQAAVAAARQLNRIA</sequence>
<dbReference type="Pfam" id="PF22521">
    <property type="entry name" value="HypF_C_2"/>
    <property type="match status" value="1"/>
</dbReference>
<keyword evidence="10" id="KW-0378">Hydrolase</keyword>
<dbReference type="Pfam" id="PF01300">
    <property type="entry name" value="Sua5_yciO_yrdC"/>
    <property type="match status" value="1"/>
</dbReference>
<dbReference type="Gene3D" id="3.90.870.50">
    <property type="match status" value="1"/>
</dbReference>
<dbReference type="Pfam" id="PF07503">
    <property type="entry name" value="zf-HYPF"/>
    <property type="match status" value="2"/>
</dbReference>
<dbReference type="InterPro" id="IPR036046">
    <property type="entry name" value="Acylphosphatase-like_dom_sf"/>
</dbReference>